<gene>
    <name evidence="1" type="ORF">BV22DRAFT_1051202</name>
</gene>
<comment type="caution">
    <text evidence="1">The sequence shown here is derived from an EMBL/GenBank/DDBJ whole genome shotgun (WGS) entry which is preliminary data.</text>
</comment>
<name>A0ACB8B2W9_9AGAM</name>
<organism evidence="1 2">
    <name type="scientific">Leucogyrophana mollusca</name>
    <dbReference type="NCBI Taxonomy" id="85980"/>
    <lineage>
        <taxon>Eukaryota</taxon>
        <taxon>Fungi</taxon>
        <taxon>Dikarya</taxon>
        <taxon>Basidiomycota</taxon>
        <taxon>Agaricomycotina</taxon>
        <taxon>Agaricomycetes</taxon>
        <taxon>Agaricomycetidae</taxon>
        <taxon>Boletales</taxon>
        <taxon>Boletales incertae sedis</taxon>
        <taxon>Leucogyrophana</taxon>
    </lineage>
</organism>
<keyword evidence="2" id="KW-1185">Reference proteome</keyword>
<dbReference type="Proteomes" id="UP000790709">
    <property type="component" value="Unassembled WGS sequence"/>
</dbReference>
<evidence type="ECO:0000313" key="2">
    <source>
        <dbReference type="Proteomes" id="UP000790709"/>
    </source>
</evidence>
<proteinExistence type="predicted"/>
<protein>
    <submittedName>
        <fullName evidence="1">Uncharacterized protein</fullName>
    </submittedName>
</protein>
<dbReference type="EMBL" id="MU266684">
    <property type="protein sequence ID" value="KAH7919198.1"/>
    <property type="molecule type" value="Genomic_DNA"/>
</dbReference>
<sequence>MNFTVGELLSAVAGHSSEARKPPMQVGSKSRPRTKGAYLPDHRAMLTGPRIAAAPRSFLRVILRSGIHRGAVGQATAILEQAALDPYPIVANAISNDNAKTTWRTENLARVARREVGKAAVCLDCIKRALGRVRLCGRQDKRERCAAPPRFQLAEADGCYLCSLKLYKGKWLLVSVPSLSLLASPRPPWQGAVPVQCTAATAKSSQVSEVARSVGLILGDASNQVGLDCVPITGVGVGSGVTCTPEPLCCTTDEYVIILPVAQDVYPTEWPDQHRLLADQRELKEDLTTTVGVEIWDIESRESGLLGLMESWETVGVSRHAGIDGTATHVTESPRPAIVAWRASTSGSSVSDLACFTFWWAPLRTPSNAAMEDHYMFKPVV</sequence>
<evidence type="ECO:0000313" key="1">
    <source>
        <dbReference type="EMBL" id="KAH7919198.1"/>
    </source>
</evidence>
<reference evidence="1" key="1">
    <citation type="journal article" date="2021" name="New Phytol.">
        <title>Evolutionary innovations through gain and loss of genes in the ectomycorrhizal Boletales.</title>
        <authorList>
            <person name="Wu G."/>
            <person name="Miyauchi S."/>
            <person name="Morin E."/>
            <person name="Kuo A."/>
            <person name="Drula E."/>
            <person name="Varga T."/>
            <person name="Kohler A."/>
            <person name="Feng B."/>
            <person name="Cao Y."/>
            <person name="Lipzen A."/>
            <person name="Daum C."/>
            <person name="Hundley H."/>
            <person name="Pangilinan J."/>
            <person name="Johnson J."/>
            <person name="Barry K."/>
            <person name="LaButti K."/>
            <person name="Ng V."/>
            <person name="Ahrendt S."/>
            <person name="Min B."/>
            <person name="Choi I.G."/>
            <person name="Park H."/>
            <person name="Plett J.M."/>
            <person name="Magnuson J."/>
            <person name="Spatafora J.W."/>
            <person name="Nagy L.G."/>
            <person name="Henrissat B."/>
            <person name="Grigoriev I.V."/>
            <person name="Yang Z.L."/>
            <person name="Xu J."/>
            <person name="Martin F.M."/>
        </authorList>
    </citation>
    <scope>NUCLEOTIDE SEQUENCE</scope>
    <source>
        <strain evidence="1">KUC20120723A-06</strain>
    </source>
</reference>
<accession>A0ACB8B2W9</accession>